<dbReference type="InterPro" id="IPR006222">
    <property type="entry name" value="GCVT_N"/>
</dbReference>
<protein>
    <submittedName>
        <fullName evidence="4">Folate-binding protein YgfZ</fullName>
    </submittedName>
</protein>
<evidence type="ECO:0000313" key="5">
    <source>
        <dbReference type="Proteomes" id="UP001196509"/>
    </source>
</evidence>
<dbReference type="GO" id="GO:0016226">
    <property type="term" value="P:iron-sulfur cluster assembly"/>
    <property type="evidence" value="ECO:0007669"/>
    <property type="project" value="TreeGrafter"/>
</dbReference>
<evidence type="ECO:0000259" key="3">
    <source>
        <dbReference type="Pfam" id="PF25455"/>
    </source>
</evidence>
<evidence type="ECO:0000259" key="2">
    <source>
        <dbReference type="Pfam" id="PF01571"/>
    </source>
</evidence>
<reference evidence="4" key="1">
    <citation type="submission" date="2021-08" db="EMBL/GenBank/DDBJ databases">
        <title>Hoeflea bacterium WL0058 sp. nov., isolated from the sediment.</title>
        <authorList>
            <person name="Wang L."/>
            <person name="Zhang D."/>
        </authorList>
    </citation>
    <scope>NUCLEOTIDE SEQUENCE</scope>
    <source>
        <strain evidence="4">WL0058</strain>
    </source>
</reference>
<dbReference type="SUPFAM" id="SSF103025">
    <property type="entry name" value="Folate-binding domain"/>
    <property type="match status" value="1"/>
</dbReference>
<dbReference type="RefSeq" id="WP_220230302.1">
    <property type="nucleotide sequence ID" value="NZ_JAICBX010000004.1"/>
</dbReference>
<organism evidence="4 5">
    <name type="scientific">Flavimaribacter sediminis</name>
    <dbReference type="NCBI Taxonomy" id="2865987"/>
    <lineage>
        <taxon>Bacteria</taxon>
        <taxon>Pseudomonadati</taxon>
        <taxon>Pseudomonadota</taxon>
        <taxon>Alphaproteobacteria</taxon>
        <taxon>Hyphomicrobiales</taxon>
        <taxon>Rhizobiaceae</taxon>
        <taxon>Flavimaribacter</taxon>
    </lineage>
</organism>
<dbReference type="EMBL" id="JAICBX010000004">
    <property type="protein sequence ID" value="MBW8639581.1"/>
    <property type="molecule type" value="Genomic_DNA"/>
</dbReference>
<accession>A0AAE2ZNU5</accession>
<dbReference type="InterPro" id="IPR045179">
    <property type="entry name" value="YgfZ/GcvT"/>
</dbReference>
<feature type="domain" description="CAF17 C-terminal" evidence="3">
    <location>
        <begin position="198"/>
        <end position="269"/>
    </location>
</feature>
<dbReference type="AlphaFoldDB" id="A0AAE2ZNU5"/>
<dbReference type="Proteomes" id="UP001196509">
    <property type="component" value="Unassembled WGS sequence"/>
</dbReference>
<evidence type="ECO:0000313" key="4">
    <source>
        <dbReference type="EMBL" id="MBW8639581.1"/>
    </source>
</evidence>
<gene>
    <name evidence="4" type="ORF">K1W69_20480</name>
</gene>
<dbReference type="Pfam" id="PF25455">
    <property type="entry name" value="Beta-barrel_CAF17_C"/>
    <property type="match status" value="1"/>
</dbReference>
<keyword evidence="5" id="KW-1185">Reference proteome</keyword>
<dbReference type="Pfam" id="PF01571">
    <property type="entry name" value="GCV_T"/>
    <property type="match status" value="1"/>
</dbReference>
<name>A0AAE2ZNU5_9HYPH</name>
<keyword evidence="1" id="KW-0809">Transit peptide</keyword>
<dbReference type="InterPro" id="IPR057460">
    <property type="entry name" value="CAF17_C"/>
</dbReference>
<dbReference type="Gene3D" id="3.30.1360.120">
    <property type="entry name" value="Probable tRNA modification gtpase trme, domain 1"/>
    <property type="match status" value="2"/>
</dbReference>
<dbReference type="PANTHER" id="PTHR22602">
    <property type="entry name" value="TRANSFERASE CAF17, MITOCHONDRIAL-RELATED"/>
    <property type="match status" value="1"/>
</dbReference>
<dbReference type="PANTHER" id="PTHR22602:SF0">
    <property type="entry name" value="TRANSFERASE CAF17, MITOCHONDRIAL-RELATED"/>
    <property type="match status" value="1"/>
</dbReference>
<proteinExistence type="predicted"/>
<dbReference type="InterPro" id="IPR027266">
    <property type="entry name" value="TrmE/GcvT-like"/>
</dbReference>
<comment type="caution">
    <text evidence="4">The sequence shown here is derived from an EMBL/GenBank/DDBJ whole genome shotgun (WGS) entry which is preliminary data.</text>
</comment>
<sequence>MSRITLENRGIVHIHGPDAETLLQDVITCDLLSLEPGVARQGALLTPQGKIMFDFLVSRYGEDGFRFDIDRVALGDFVKRMTMYKLRAKVFIEHKDSESVTAVWNEETPQNSLADERFAQDSGVYRLYGEAGGETASLLDYDNLRIDYGVAEAGRDYETGDAFPHDALMDLNRGVSFKKGCFVGQEVVSRMQHRGTARRRVMRVLADADLPETGSAITIGDKPVGTLGSVAGARALAIVRTDRVASALGEDAALLAGDVPVRLVFPGWTGLMLAQGEQESGSATQ</sequence>
<feature type="domain" description="GCVT N-terminal" evidence="2">
    <location>
        <begin position="11"/>
        <end position="73"/>
    </location>
</feature>
<evidence type="ECO:0000256" key="1">
    <source>
        <dbReference type="ARBA" id="ARBA00022946"/>
    </source>
</evidence>
<dbReference type="InterPro" id="IPR017703">
    <property type="entry name" value="YgfZ/GCV_T_CS"/>
</dbReference>
<dbReference type="NCBIfam" id="TIGR03317">
    <property type="entry name" value="ygfZ_signature"/>
    <property type="match status" value="1"/>
</dbReference>